<name>A0ABD2D2L9_VESMC</name>
<comment type="caution">
    <text evidence="2">The sequence shown here is derived from an EMBL/GenBank/DDBJ whole genome shotgun (WGS) entry which is preliminary data.</text>
</comment>
<evidence type="ECO:0000313" key="2">
    <source>
        <dbReference type="EMBL" id="KAL2751611.1"/>
    </source>
</evidence>
<feature type="compositionally biased region" description="Basic and acidic residues" evidence="1">
    <location>
        <begin position="440"/>
        <end position="449"/>
    </location>
</feature>
<sequence>MKHLEKLYRGHWKGLFAPYARIFFLSRSGQQEPSYNGLKGTKERKIFSLTIFFSETIEPRKTVLGSLERALRALHGPSYNGFKKNWAGVIGKGSSRPTGPYFFCQDLTNRSRVITHLEKPDRGHWKVLIAPYTPMFFLSRSDQQEPSYNEKRDRGHWKVLFAPYTPIFSLIRSDQQEPSYNGLKGTKERKIFSLTIFFSEIIAPKKTVPGTLEKTIAPRKTGLGHLKGMFAPYTPIFFWSRSDQYYKGLKATKERKIFFLTIFFSGTIAPRKTGPGPLESAHRALYAHHPGEPDRGRLKGLSAPYTPIFFCQNLTNRSRVKTHPEKPDRHLEKLDRGHWKGLFAPYTPIFFLSRSGQQEPSYNGLKGTKERKIFSLTIFSSETIEPRKTVLGSLERALRALHAHIFQAEEPDRGRLKGLSAPYTPIFFCQNLTNRSRVKSHPEKPDRKNWTGVNGKGSSRPTRPYFFCQDLSNRSRVITKKRTGVIGKGSSRPTRPYFFYQDLTNRSRVITHLEKLYWGHWKGLFASYMSIFFLLRSDQQEPSYNGLNGTKERKIFSITIFFAETIVPRKTGPESLENLTNRSRVITYPSYKGLKATKERKIFFLTIFFSGTIAPRKTGPGSLESAHRALYAHHPGEPDRGRLKGLSAPYTPIFFCQNLTNRSRVKTHPEKPDRKNWTGVIGKGSSRPTRPYFFCQDLTNRSRVITKKRTGVIGKGSSRPTRPYFFYQDLTNRSRVITHLEKLYWGHWKGLFASYISIFFLLRSDQQEPSYNGLNGTKERKIFSITIFFAETIEPSYNGLKGTKERKIFSLTIFISETIAPRKTGLGHLKGLFAPYTPIFFWSRSDQ</sequence>
<feature type="region of interest" description="Disordered" evidence="1">
    <location>
        <begin position="438"/>
        <end position="458"/>
    </location>
</feature>
<evidence type="ECO:0000256" key="1">
    <source>
        <dbReference type="SAM" id="MobiDB-lite"/>
    </source>
</evidence>
<dbReference type="Proteomes" id="UP001607303">
    <property type="component" value="Unassembled WGS sequence"/>
</dbReference>
<proteinExistence type="predicted"/>
<dbReference type="EMBL" id="JAYRBN010000002">
    <property type="protein sequence ID" value="KAL2751611.1"/>
    <property type="molecule type" value="Genomic_DNA"/>
</dbReference>
<keyword evidence="3" id="KW-1185">Reference proteome</keyword>
<dbReference type="AlphaFoldDB" id="A0ABD2D2L9"/>
<accession>A0ABD2D2L9</accession>
<evidence type="ECO:0008006" key="4">
    <source>
        <dbReference type="Google" id="ProtNLM"/>
    </source>
</evidence>
<evidence type="ECO:0000313" key="3">
    <source>
        <dbReference type="Proteomes" id="UP001607303"/>
    </source>
</evidence>
<protein>
    <recommendedName>
        <fullName evidence="4">Maturase K</fullName>
    </recommendedName>
</protein>
<reference evidence="2 3" key="1">
    <citation type="journal article" date="2024" name="Ann. Entomol. Soc. Am.">
        <title>Genomic analyses of the southern and eastern yellowjacket wasps (Hymenoptera: Vespidae) reveal evolutionary signatures of social life.</title>
        <authorList>
            <person name="Catto M.A."/>
            <person name="Caine P.B."/>
            <person name="Orr S.E."/>
            <person name="Hunt B.G."/>
            <person name="Goodisman M.A.D."/>
        </authorList>
    </citation>
    <scope>NUCLEOTIDE SEQUENCE [LARGE SCALE GENOMIC DNA]</scope>
    <source>
        <strain evidence="2">232</strain>
        <tissue evidence="2">Head and thorax</tissue>
    </source>
</reference>
<gene>
    <name evidence="2" type="ORF">V1477_000087</name>
</gene>
<organism evidence="2 3">
    <name type="scientific">Vespula maculifrons</name>
    <name type="common">Eastern yellow jacket</name>
    <name type="synonym">Wasp</name>
    <dbReference type="NCBI Taxonomy" id="7453"/>
    <lineage>
        <taxon>Eukaryota</taxon>
        <taxon>Metazoa</taxon>
        <taxon>Ecdysozoa</taxon>
        <taxon>Arthropoda</taxon>
        <taxon>Hexapoda</taxon>
        <taxon>Insecta</taxon>
        <taxon>Pterygota</taxon>
        <taxon>Neoptera</taxon>
        <taxon>Endopterygota</taxon>
        <taxon>Hymenoptera</taxon>
        <taxon>Apocrita</taxon>
        <taxon>Aculeata</taxon>
        <taxon>Vespoidea</taxon>
        <taxon>Vespidae</taxon>
        <taxon>Vespinae</taxon>
        <taxon>Vespula</taxon>
    </lineage>
</organism>